<evidence type="ECO:0000313" key="1">
    <source>
        <dbReference type="EMBL" id="CAF4266897.1"/>
    </source>
</evidence>
<gene>
    <name evidence="1" type="ORF">OKA104_LOCUS44444</name>
</gene>
<dbReference type="Proteomes" id="UP000663881">
    <property type="component" value="Unassembled WGS sequence"/>
</dbReference>
<name>A0A820FMP8_9BILA</name>
<proteinExistence type="predicted"/>
<accession>A0A820FMP8</accession>
<reference evidence="1" key="1">
    <citation type="submission" date="2021-02" db="EMBL/GenBank/DDBJ databases">
        <authorList>
            <person name="Nowell W R."/>
        </authorList>
    </citation>
    <scope>NUCLEOTIDE SEQUENCE</scope>
</reference>
<comment type="caution">
    <text evidence="1">The sequence shown here is derived from an EMBL/GenBank/DDBJ whole genome shotgun (WGS) entry which is preliminary data.</text>
</comment>
<evidence type="ECO:0000313" key="2">
    <source>
        <dbReference type="Proteomes" id="UP000663881"/>
    </source>
</evidence>
<dbReference type="AlphaFoldDB" id="A0A820FMP8"/>
<feature type="non-terminal residue" evidence="1">
    <location>
        <position position="1"/>
    </location>
</feature>
<protein>
    <submittedName>
        <fullName evidence="1">Uncharacterized protein</fullName>
    </submittedName>
</protein>
<dbReference type="EMBL" id="CAJOAY010013539">
    <property type="protein sequence ID" value="CAF4266897.1"/>
    <property type="molecule type" value="Genomic_DNA"/>
</dbReference>
<organism evidence="1 2">
    <name type="scientific">Adineta steineri</name>
    <dbReference type="NCBI Taxonomy" id="433720"/>
    <lineage>
        <taxon>Eukaryota</taxon>
        <taxon>Metazoa</taxon>
        <taxon>Spiralia</taxon>
        <taxon>Gnathifera</taxon>
        <taxon>Rotifera</taxon>
        <taxon>Eurotatoria</taxon>
        <taxon>Bdelloidea</taxon>
        <taxon>Adinetida</taxon>
        <taxon>Adinetidae</taxon>
        <taxon>Adineta</taxon>
    </lineage>
</organism>
<sequence length="42" mass="4556">SSAGPSMTYSVDQAFAVAYNTTLQFDTNAAELGEITRLDRRS</sequence>